<accession>A0A194S926</accession>
<name>A0A194S926_RHOGW</name>
<dbReference type="OrthoDB" id="2530475at2759"/>
<gene>
    <name evidence="1" type="ORF">RHOBADRAFT_52057</name>
</gene>
<organism evidence="1 2">
    <name type="scientific">Rhodotorula graminis (strain WP1)</name>
    <dbReference type="NCBI Taxonomy" id="578459"/>
    <lineage>
        <taxon>Eukaryota</taxon>
        <taxon>Fungi</taxon>
        <taxon>Dikarya</taxon>
        <taxon>Basidiomycota</taxon>
        <taxon>Pucciniomycotina</taxon>
        <taxon>Microbotryomycetes</taxon>
        <taxon>Sporidiobolales</taxon>
        <taxon>Sporidiobolaceae</taxon>
        <taxon>Rhodotorula</taxon>
    </lineage>
</organism>
<dbReference type="GeneID" id="28976598"/>
<proteinExistence type="predicted"/>
<dbReference type="AlphaFoldDB" id="A0A194S926"/>
<evidence type="ECO:0000313" key="2">
    <source>
        <dbReference type="Proteomes" id="UP000053890"/>
    </source>
</evidence>
<sequence length="280" mass="30572">MCDSHAYVAYGITVTTESVLYAVAAWPKLQGPFAFLDLVALRKRKGTLVATNARGAPRSPVEAIPIEVWDVVRHKVVDLELRAAEIEHVDSLLCYECRTGGVNAETLKWDEVPRSCDPYGTIFEGLAGDPQAARDLVQAFGLALPTLVPIRADPLRADDSFTHASDPNTATMISLPGPADAETDTFGLHVECGGDHAPDGQAIVDISLSTPPDAKQRFRSLVSTMHLQPVYVSDGTVVNAGTSSAERVKDVRREERKFKEISVDALKPRWKFMAMATTRW</sequence>
<dbReference type="Proteomes" id="UP000053890">
    <property type="component" value="Unassembled WGS sequence"/>
</dbReference>
<dbReference type="RefSeq" id="XP_018273151.1">
    <property type="nucleotide sequence ID" value="XM_018416150.1"/>
</dbReference>
<evidence type="ECO:0000313" key="1">
    <source>
        <dbReference type="EMBL" id="KPV77102.1"/>
    </source>
</evidence>
<reference evidence="1 2" key="1">
    <citation type="journal article" date="2015" name="Front. Microbiol.">
        <title>Genome sequence of the plant growth promoting endophytic yeast Rhodotorula graminis WP1.</title>
        <authorList>
            <person name="Firrincieli A."/>
            <person name="Otillar R."/>
            <person name="Salamov A."/>
            <person name="Schmutz J."/>
            <person name="Khan Z."/>
            <person name="Redman R.S."/>
            <person name="Fleck N.D."/>
            <person name="Lindquist E."/>
            <person name="Grigoriev I.V."/>
            <person name="Doty S.L."/>
        </authorList>
    </citation>
    <scope>NUCLEOTIDE SEQUENCE [LARGE SCALE GENOMIC DNA]</scope>
    <source>
        <strain evidence="1 2">WP1</strain>
    </source>
</reference>
<keyword evidence="2" id="KW-1185">Reference proteome</keyword>
<protein>
    <submittedName>
        <fullName evidence="1">Uncharacterized protein</fullName>
    </submittedName>
</protein>
<dbReference type="STRING" id="578459.A0A194S926"/>
<dbReference type="EMBL" id="KQ474075">
    <property type="protein sequence ID" value="KPV77102.1"/>
    <property type="molecule type" value="Genomic_DNA"/>
</dbReference>